<comment type="similarity">
    <text evidence="1 2">Belongs to the profilin family.</text>
</comment>
<sequence>MSWDLHLDRLKVETVTEAGIFGLDGSIWASTEGLKNVTGEQIKILAGESAAMYSCGPKVGAMKCVMLKDDREDLNSLCLHLKTSAADGNLAVCVGKSIQAIVLVIGTGAGNQLSIPVYQLVSYLRGVGY</sequence>
<dbReference type="RefSeq" id="XP_034413265.1">
    <property type="nucleotide sequence ID" value="XM_034557374.1"/>
</dbReference>
<evidence type="ECO:0000313" key="4">
    <source>
        <dbReference type="Proteomes" id="UP000694565"/>
    </source>
</evidence>
<dbReference type="InterPro" id="IPR048278">
    <property type="entry name" value="PFN"/>
</dbReference>
<dbReference type="Proteomes" id="UP000694565">
    <property type="component" value="Unplaced"/>
</dbReference>
<dbReference type="InterPro" id="IPR036140">
    <property type="entry name" value="PFN_sf"/>
</dbReference>
<dbReference type="Gene3D" id="3.30.450.30">
    <property type="entry name" value="Dynein light chain 2a, cytoplasmic"/>
    <property type="match status" value="1"/>
</dbReference>
<dbReference type="GO" id="GO:0003779">
    <property type="term" value="F:actin binding"/>
    <property type="evidence" value="ECO:0007669"/>
    <property type="project" value="UniProtKB-KW"/>
</dbReference>
<dbReference type="InterPro" id="IPR005455">
    <property type="entry name" value="PFN_euk"/>
</dbReference>
<accession>A0A8C2WWR7</accession>
<dbReference type="Pfam" id="PF00235">
    <property type="entry name" value="Profilin"/>
    <property type="match status" value="1"/>
</dbReference>
<dbReference type="AlphaFoldDB" id="A0A8C2WWR7"/>
<gene>
    <name evidence="3" type="primary">LOC117747872</name>
</gene>
<dbReference type="KEGG" id="clum:117747872"/>
<dbReference type="SUPFAM" id="SSF55770">
    <property type="entry name" value="Profilin (actin-binding protein)"/>
    <property type="match status" value="1"/>
</dbReference>
<evidence type="ECO:0000256" key="1">
    <source>
        <dbReference type="ARBA" id="ARBA00010058"/>
    </source>
</evidence>
<evidence type="ECO:0000313" key="3">
    <source>
        <dbReference type="Ensembl" id="ENSCLMP00005010387.1"/>
    </source>
</evidence>
<dbReference type="SMART" id="SM00392">
    <property type="entry name" value="PROF"/>
    <property type="match status" value="1"/>
</dbReference>
<organism evidence="3 4">
    <name type="scientific">Cyclopterus lumpus</name>
    <name type="common">Lumpsucker</name>
    <dbReference type="NCBI Taxonomy" id="8103"/>
    <lineage>
        <taxon>Eukaryota</taxon>
        <taxon>Metazoa</taxon>
        <taxon>Chordata</taxon>
        <taxon>Craniata</taxon>
        <taxon>Vertebrata</taxon>
        <taxon>Euteleostomi</taxon>
        <taxon>Actinopterygii</taxon>
        <taxon>Neopterygii</taxon>
        <taxon>Teleostei</taxon>
        <taxon>Neoteleostei</taxon>
        <taxon>Acanthomorphata</taxon>
        <taxon>Eupercaria</taxon>
        <taxon>Perciformes</taxon>
        <taxon>Cottioidei</taxon>
        <taxon>Cottales</taxon>
        <taxon>Cyclopteridae</taxon>
        <taxon>Cyclopterus</taxon>
    </lineage>
</organism>
<protein>
    <recommendedName>
        <fullName evidence="2">Profilin</fullName>
    </recommendedName>
</protein>
<reference evidence="3" key="2">
    <citation type="submission" date="2025-09" db="UniProtKB">
        <authorList>
            <consortium name="Ensembl"/>
        </authorList>
    </citation>
    <scope>IDENTIFICATION</scope>
</reference>
<reference evidence="3" key="1">
    <citation type="submission" date="2025-08" db="UniProtKB">
        <authorList>
            <consortium name="Ensembl"/>
        </authorList>
    </citation>
    <scope>IDENTIFICATION</scope>
</reference>
<keyword evidence="2" id="KW-0009">Actin-binding</keyword>
<name>A0A8C2WWR7_CYCLU</name>
<keyword evidence="4" id="KW-1185">Reference proteome</keyword>
<dbReference type="OrthoDB" id="421374at2759"/>
<evidence type="ECO:0000256" key="2">
    <source>
        <dbReference type="RuleBase" id="RU003909"/>
    </source>
</evidence>
<dbReference type="GeneID" id="117747872"/>
<dbReference type="Ensembl" id="ENSCLMT00005011237.1">
    <property type="protein sequence ID" value="ENSCLMP00005010387.1"/>
    <property type="gene ID" value="ENSCLMG00005005761.1"/>
</dbReference>
<proteinExistence type="inferred from homology"/>